<feature type="compositionally biased region" description="Low complexity" evidence="8">
    <location>
        <begin position="9"/>
        <end position="22"/>
    </location>
</feature>
<organism evidence="10 11">
    <name type="scientific">Modestobacter roseus</name>
    <dbReference type="NCBI Taxonomy" id="1181884"/>
    <lineage>
        <taxon>Bacteria</taxon>
        <taxon>Bacillati</taxon>
        <taxon>Actinomycetota</taxon>
        <taxon>Actinomycetes</taxon>
        <taxon>Geodermatophilales</taxon>
        <taxon>Geodermatophilaceae</taxon>
        <taxon>Modestobacter</taxon>
    </lineage>
</organism>
<keyword evidence="11" id="KW-1185">Reference proteome</keyword>
<evidence type="ECO:0000256" key="2">
    <source>
        <dbReference type="ARBA" id="ARBA00022670"/>
    </source>
</evidence>
<feature type="region of interest" description="Disordered" evidence="8">
    <location>
        <begin position="1"/>
        <end position="22"/>
    </location>
</feature>
<dbReference type="InterPro" id="IPR001567">
    <property type="entry name" value="Pept_M3A_M3B_dom"/>
</dbReference>
<feature type="domain" description="Peptidase M3A/M3B catalytic" evidence="9">
    <location>
        <begin position="247"/>
        <end position="691"/>
    </location>
</feature>
<dbReference type="GO" id="GO:0006508">
    <property type="term" value="P:proteolysis"/>
    <property type="evidence" value="ECO:0007669"/>
    <property type="project" value="UniProtKB-KW"/>
</dbReference>
<dbReference type="GO" id="GO:0046872">
    <property type="term" value="F:metal ion binding"/>
    <property type="evidence" value="ECO:0007669"/>
    <property type="project" value="UniProtKB-UniRule"/>
</dbReference>
<dbReference type="Pfam" id="PF01432">
    <property type="entry name" value="Peptidase_M3"/>
    <property type="match status" value="1"/>
</dbReference>
<dbReference type="FunFam" id="3.40.390.10:FF:000009">
    <property type="entry name" value="Oligopeptidase A"/>
    <property type="match status" value="1"/>
</dbReference>
<dbReference type="AlphaFoldDB" id="A0A562IKZ8"/>
<dbReference type="GO" id="GO:0005829">
    <property type="term" value="C:cytosol"/>
    <property type="evidence" value="ECO:0007669"/>
    <property type="project" value="TreeGrafter"/>
</dbReference>
<keyword evidence="2 7" id="KW-0645">Protease</keyword>
<dbReference type="CDD" id="cd06456">
    <property type="entry name" value="M3A_DCP"/>
    <property type="match status" value="1"/>
</dbReference>
<dbReference type="InterPro" id="IPR034005">
    <property type="entry name" value="M3A_DCP"/>
</dbReference>
<keyword evidence="5 7" id="KW-0862">Zinc</keyword>
<dbReference type="GO" id="GO:0004180">
    <property type="term" value="F:carboxypeptidase activity"/>
    <property type="evidence" value="ECO:0007669"/>
    <property type="project" value="TreeGrafter"/>
</dbReference>
<dbReference type="SUPFAM" id="SSF55486">
    <property type="entry name" value="Metalloproteases ('zincins'), catalytic domain"/>
    <property type="match status" value="1"/>
</dbReference>
<gene>
    <name evidence="10" type="ORF">JD78_00066</name>
</gene>
<accession>A0A562IKZ8</accession>
<dbReference type="Gene3D" id="3.40.390.10">
    <property type="entry name" value="Collagenase (Catalytic Domain)"/>
    <property type="match status" value="1"/>
</dbReference>
<comment type="cofactor">
    <cofactor evidence="7">
        <name>Zn(2+)</name>
        <dbReference type="ChEBI" id="CHEBI:29105"/>
    </cofactor>
    <text evidence="7">Binds 1 zinc ion.</text>
</comment>
<keyword evidence="3 7" id="KW-0479">Metal-binding</keyword>
<protein>
    <submittedName>
        <fullName evidence="10">Peptidyl-dipeptidase Dcp</fullName>
    </submittedName>
</protein>
<evidence type="ECO:0000256" key="8">
    <source>
        <dbReference type="SAM" id="MobiDB-lite"/>
    </source>
</evidence>
<evidence type="ECO:0000313" key="11">
    <source>
        <dbReference type="Proteomes" id="UP000321490"/>
    </source>
</evidence>
<dbReference type="InterPro" id="IPR045090">
    <property type="entry name" value="Pept_M3A_M3B"/>
</dbReference>
<evidence type="ECO:0000313" key="10">
    <source>
        <dbReference type="EMBL" id="TWH71568.1"/>
    </source>
</evidence>
<dbReference type="Proteomes" id="UP000321490">
    <property type="component" value="Unassembled WGS sequence"/>
</dbReference>
<proteinExistence type="inferred from homology"/>
<name>A0A562IKZ8_9ACTN</name>
<keyword evidence="4 7" id="KW-0378">Hydrolase</keyword>
<evidence type="ECO:0000256" key="1">
    <source>
        <dbReference type="ARBA" id="ARBA00006040"/>
    </source>
</evidence>
<dbReference type="PANTHER" id="PTHR43660:SF1">
    <property type="entry name" value="DIPEPTIDYL CARBOXYPEPTIDASE"/>
    <property type="match status" value="1"/>
</dbReference>
<evidence type="ECO:0000256" key="5">
    <source>
        <dbReference type="ARBA" id="ARBA00022833"/>
    </source>
</evidence>
<evidence type="ECO:0000256" key="7">
    <source>
        <dbReference type="RuleBase" id="RU003435"/>
    </source>
</evidence>
<dbReference type="InterPro" id="IPR024079">
    <property type="entry name" value="MetalloPept_cat_dom_sf"/>
</dbReference>
<evidence type="ECO:0000256" key="4">
    <source>
        <dbReference type="ARBA" id="ARBA00022801"/>
    </source>
</evidence>
<dbReference type="GO" id="GO:0004222">
    <property type="term" value="F:metalloendopeptidase activity"/>
    <property type="evidence" value="ECO:0007669"/>
    <property type="project" value="InterPro"/>
</dbReference>
<dbReference type="InterPro" id="IPR024077">
    <property type="entry name" value="Neurolysin/TOP_dom2"/>
</dbReference>
<evidence type="ECO:0000256" key="6">
    <source>
        <dbReference type="ARBA" id="ARBA00023049"/>
    </source>
</evidence>
<dbReference type="PANTHER" id="PTHR43660">
    <property type="entry name" value="DIPEPTIDYL CARBOXYPEPTIDASE"/>
    <property type="match status" value="1"/>
</dbReference>
<reference evidence="10 11" key="1">
    <citation type="submission" date="2019-07" db="EMBL/GenBank/DDBJ databases">
        <title>R&amp;d 2014.</title>
        <authorList>
            <person name="Klenk H.-P."/>
        </authorList>
    </citation>
    <scope>NUCLEOTIDE SEQUENCE [LARGE SCALE GENOMIC DNA]</scope>
    <source>
        <strain evidence="10 11">DSM 45764</strain>
    </source>
</reference>
<evidence type="ECO:0000259" key="9">
    <source>
        <dbReference type="Pfam" id="PF01432"/>
    </source>
</evidence>
<sequence>MNAMSTVDPATSPAPASLSPSNPLAVPSALPYELPPFADITLEHCREALLAGMAGQRAEVAALLADPAEPTFENTVVALERSGQLLGRAEAVFWNLSSSMSSDRLREIEREVAPLSAAHSDALRLDPALFARIDDVHAGRHQAGLDEEAVRLVERYHLDFVLAGAGLDDAGRDQLRELNQRLSALSTTFGQNLVVATEAAAVLVTDEAELDGLSPAEVQAAAGAAAERGHEGGYLLTLVLPSGQPAMAKLRNRELRRRLHEASLTRASAGEHDNGPIAAELAHLRAVRARLLGFDTHADLIAADQTAQTSAAVDELLGALVPPAMANAKAEAEVLAEVAAADGVELAPWDWSFYSERVRAERYAVDSAALRPWFELDRVLVDGVFRAAELLYGLTFTPRPDLQGYHPDVRVWEVFADGRPVGLYLGDFYAREGKRGGAWMSSFVHQSGLLGTGPVVFNCLNVTRGAAGQPTLLTLDEVTTLFHEFGHALHGLSSAVTYPRFSGTSVPRDFVEFPSQVNEMWALWPEVLAHYARHVETGEPLAQETVEAIEAAALWGEGFATVEYLGATLLDQAWHRIGPETEVTDPQAFEARALAEAGVAFDLVPPRYRTTYFQHVFAGGYSAGYYSYIWSEVLDADTVEWFKENGGLRRENGDVFRDRLLSRGGSVDPLGAFAAVRGRPADTAPLLRRRGLASAA</sequence>
<evidence type="ECO:0000256" key="3">
    <source>
        <dbReference type="ARBA" id="ARBA00022723"/>
    </source>
</evidence>
<dbReference type="Gene3D" id="1.10.1370.10">
    <property type="entry name" value="Neurolysin, domain 3"/>
    <property type="match status" value="1"/>
</dbReference>
<dbReference type="EMBL" id="VLKF01000001">
    <property type="protein sequence ID" value="TWH71568.1"/>
    <property type="molecule type" value="Genomic_DNA"/>
</dbReference>
<comment type="similarity">
    <text evidence="1 7">Belongs to the peptidase M3 family.</text>
</comment>
<keyword evidence="6 7" id="KW-0482">Metalloprotease</keyword>
<comment type="caution">
    <text evidence="10">The sequence shown here is derived from an EMBL/GenBank/DDBJ whole genome shotgun (WGS) entry which is preliminary data.</text>
</comment>